<evidence type="ECO:0000256" key="1">
    <source>
        <dbReference type="ARBA" id="ARBA00009477"/>
    </source>
</evidence>
<dbReference type="Gene3D" id="2.40.30.170">
    <property type="match status" value="1"/>
</dbReference>
<evidence type="ECO:0000313" key="6">
    <source>
        <dbReference type="EMBL" id="MBB5206552.1"/>
    </source>
</evidence>
<dbReference type="Gene3D" id="2.40.50.100">
    <property type="match status" value="1"/>
</dbReference>
<feature type="domain" description="Multidrug resistance protein MdtA-like alpha-helical hairpin" evidence="3">
    <location>
        <begin position="100"/>
        <end position="168"/>
    </location>
</feature>
<dbReference type="RefSeq" id="WP_183958641.1">
    <property type="nucleotide sequence ID" value="NZ_JACHHP010000001.1"/>
</dbReference>
<evidence type="ECO:0000259" key="5">
    <source>
        <dbReference type="Pfam" id="PF25954"/>
    </source>
</evidence>
<dbReference type="InterPro" id="IPR058624">
    <property type="entry name" value="MdtA-like_HH"/>
</dbReference>
<gene>
    <name evidence="6" type="ORF">HNQ52_000068</name>
</gene>
<evidence type="ECO:0000256" key="2">
    <source>
        <dbReference type="SAM" id="SignalP"/>
    </source>
</evidence>
<dbReference type="AlphaFoldDB" id="A0A7W8D4I8"/>
<feature type="domain" description="Multidrug resistance protein MdtA-like barrel-sandwich hybrid" evidence="4">
    <location>
        <begin position="58"/>
        <end position="194"/>
    </location>
</feature>
<reference evidence="6 7" key="1">
    <citation type="submission" date="2020-08" db="EMBL/GenBank/DDBJ databases">
        <title>Genomic Encyclopedia of Type Strains, Phase IV (KMG-IV): sequencing the most valuable type-strain genomes for metagenomic binning, comparative biology and taxonomic classification.</title>
        <authorList>
            <person name="Goeker M."/>
        </authorList>
    </citation>
    <scope>NUCLEOTIDE SEQUENCE [LARGE SCALE GENOMIC DNA]</scope>
    <source>
        <strain evidence="6 7">DSM 24163</strain>
    </source>
</reference>
<feature type="domain" description="CusB-like beta-barrel" evidence="5">
    <location>
        <begin position="206"/>
        <end position="275"/>
    </location>
</feature>
<dbReference type="Gene3D" id="2.40.420.20">
    <property type="match status" value="1"/>
</dbReference>
<dbReference type="InterPro" id="IPR006143">
    <property type="entry name" value="RND_pump_MFP"/>
</dbReference>
<dbReference type="PANTHER" id="PTHR30469:SF18">
    <property type="entry name" value="RESISTANCE-NODULATION-CELL DIVISION (RND) EFFLUX MEMBRANE FUSION PROTEIN-RELATED"/>
    <property type="match status" value="1"/>
</dbReference>
<accession>A0A7W8D4I8</accession>
<organism evidence="6 7">
    <name type="scientific">Chiayiivirga flava</name>
    <dbReference type="NCBI Taxonomy" id="659595"/>
    <lineage>
        <taxon>Bacteria</taxon>
        <taxon>Pseudomonadati</taxon>
        <taxon>Pseudomonadota</taxon>
        <taxon>Gammaproteobacteria</taxon>
        <taxon>Lysobacterales</taxon>
        <taxon>Lysobacteraceae</taxon>
        <taxon>Chiayiivirga</taxon>
    </lineage>
</organism>
<comment type="similarity">
    <text evidence="1">Belongs to the membrane fusion protein (MFP) (TC 8.A.1) family.</text>
</comment>
<evidence type="ECO:0000313" key="7">
    <source>
        <dbReference type="Proteomes" id="UP000521199"/>
    </source>
</evidence>
<dbReference type="GO" id="GO:1990281">
    <property type="term" value="C:efflux pump complex"/>
    <property type="evidence" value="ECO:0007669"/>
    <property type="project" value="TreeGrafter"/>
</dbReference>
<comment type="caution">
    <text evidence="6">The sequence shown here is derived from an EMBL/GenBank/DDBJ whole genome shotgun (WGS) entry which is preliminary data.</text>
</comment>
<dbReference type="Gene3D" id="1.10.287.470">
    <property type="entry name" value="Helix hairpin bin"/>
    <property type="match status" value="1"/>
</dbReference>
<dbReference type="SUPFAM" id="SSF111369">
    <property type="entry name" value="HlyD-like secretion proteins"/>
    <property type="match status" value="1"/>
</dbReference>
<dbReference type="Pfam" id="PF25917">
    <property type="entry name" value="BSH_RND"/>
    <property type="match status" value="1"/>
</dbReference>
<proteinExistence type="inferred from homology"/>
<sequence>MRARCLPWCAGVLLGLLGCTPDATTVALPPLPPLQTYTVAVAGTVSGARWDGVVEAVNAADLTAQTGGRVVAVEADVGDRVDAGAVLVRISAVEQQAGADTARAQLRAADARAAEATTNYARYLELAERQFVSRLQLDQMRATRDTAVAERDVARARLREAAQQTEYTVVRAPFAGIVGARRVEPGESVVPGQSLLSMHAPDGLRIEVQVPQSQAAAIRAAQRARIVLDDGRALDAAGVTVFPAADPATHSVAVRIAVPAMPDAPHPGTTASVEFPIPQPGAPPRIPRSATVQRGELSGVYVLADGRLTLRQLRLGHSRGDEVDVLAGLSGGETIAADPVAAMQAIAAQRAAVGSDDA</sequence>
<protein>
    <submittedName>
        <fullName evidence="6">RND family efflux transporter MFP subunit</fullName>
    </submittedName>
</protein>
<keyword evidence="2" id="KW-0732">Signal</keyword>
<dbReference type="PANTHER" id="PTHR30469">
    <property type="entry name" value="MULTIDRUG RESISTANCE PROTEIN MDTA"/>
    <property type="match status" value="1"/>
</dbReference>
<evidence type="ECO:0000259" key="3">
    <source>
        <dbReference type="Pfam" id="PF25876"/>
    </source>
</evidence>
<keyword evidence="7" id="KW-1185">Reference proteome</keyword>
<dbReference type="InterPro" id="IPR058792">
    <property type="entry name" value="Beta-barrel_RND_2"/>
</dbReference>
<dbReference type="GO" id="GO:0015562">
    <property type="term" value="F:efflux transmembrane transporter activity"/>
    <property type="evidence" value="ECO:0007669"/>
    <property type="project" value="TreeGrafter"/>
</dbReference>
<feature type="chain" id="PRO_5031190424" evidence="2">
    <location>
        <begin position="24"/>
        <end position="358"/>
    </location>
</feature>
<dbReference type="InterPro" id="IPR058625">
    <property type="entry name" value="MdtA-like_BSH"/>
</dbReference>
<feature type="signal peptide" evidence="2">
    <location>
        <begin position="1"/>
        <end position="23"/>
    </location>
</feature>
<dbReference type="NCBIfam" id="TIGR01730">
    <property type="entry name" value="RND_mfp"/>
    <property type="match status" value="1"/>
</dbReference>
<name>A0A7W8D4I8_9GAMM</name>
<dbReference type="PROSITE" id="PS51257">
    <property type="entry name" value="PROKAR_LIPOPROTEIN"/>
    <property type="match status" value="1"/>
</dbReference>
<dbReference type="Proteomes" id="UP000521199">
    <property type="component" value="Unassembled WGS sequence"/>
</dbReference>
<evidence type="ECO:0000259" key="4">
    <source>
        <dbReference type="Pfam" id="PF25917"/>
    </source>
</evidence>
<dbReference type="EMBL" id="JACHHP010000001">
    <property type="protein sequence ID" value="MBB5206552.1"/>
    <property type="molecule type" value="Genomic_DNA"/>
</dbReference>
<dbReference type="Pfam" id="PF25954">
    <property type="entry name" value="Beta-barrel_RND_2"/>
    <property type="match status" value="1"/>
</dbReference>
<dbReference type="Pfam" id="PF25876">
    <property type="entry name" value="HH_MFP_RND"/>
    <property type="match status" value="1"/>
</dbReference>